<name>A0ABN3HE94_9ACTN</name>
<dbReference type="Proteomes" id="UP001501170">
    <property type="component" value="Unassembled WGS sequence"/>
</dbReference>
<comment type="caution">
    <text evidence="1">The sequence shown here is derived from an EMBL/GenBank/DDBJ whole genome shotgun (WGS) entry which is preliminary data.</text>
</comment>
<dbReference type="InterPro" id="IPR022536">
    <property type="entry name" value="EspC"/>
</dbReference>
<evidence type="ECO:0000313" key="1">
    <source>
        <dbReference type="EMBL" id="GAA2377455.1"/>
    </source>
</evidence>
<dbReference type="EMBL" id="BAAARB010000006">
    <property type="protein sequence ID" value="GAA2377455.1"/>
    <property type="molecule type" value="Genomic_DNA"/>
</dbReference>
<proteinExistence type="predicted"/>
<evidence type="ECO:0000313" key="2">
    <source>
        <dbReference type="Proteomes" id="UP001501170"/>
    </source>
</evidence>
<protein>
    <recommendedName>
        <fullName evidence="3">ESX-1 secretion-associated protein</fullName>
    </recommendedName>
</protein>
<organism evidence="1 2">
    <name type="scientific">Gordonia cholesterolivorans</name>
    <dbReference type="NCBI Taxonomy" id="559625"/>
    <lineage>
        <taxon>Bacteria</taxon>
        <taxon>Bacillati</taxon>
        <taxon>Actinomycetota</taxon>
        <taxon>Actinomycetes</taxon>
        <taxon>Mycobacteriales</taxon>
        <taxon>Gordoniaceae</taxon>
        <taxon>Gordonia</taxon>
    </lineage>
</organism>
<reference evidence="1 2" key="1">
    <citation type="journal article" date="2019" name="Int. J. Syst. Evol. Microbiol.">
        <title>The Global Catalogue of Microorganisms (GCM) 10K type strain sequencing project: providing services to taxonomists for standard genome sequencing and annotation.</title>
        <authorList>
            <consortium name="The Broad Institute Genomics Platform"/>
            <consortium name="The Broad Institute Genome Sequencing Center for Infectious Disease"/>
            <person name="Wu L."/>
            <person name="Ma J."/>
        </authorList>
    </citation>
    <scope>NUCLEOTIDE SEQUENCE [LARGE SCALE GENOMIC DNA]</scope>
    <source>
        <strain evidence="1 2">JCM 16227</strain>
    </source>
</reference>
<dbReference type="Pfam" id="PF10824">
    <property type="entry name" value="T7SS_ESX_EspC"/>
    <property type="match status" value="1"/>
</dbReference>
<sequence length="107" mass="10637">MNVQSGTPVIVDPAAVHAVAANQSGAAEAVRARTAAERSGTSTLVPTFGLIGVEFLAALERLGAARADRLDALASRHASAADCASTARTAYQCCDGTNADAVAGVPA</sequence>
<dbReference type="RefSeq" id="WP_006896530.1">
    <property type="nucleotide sequence ID" value="NZ_BAAARB010000006.1"/>
</dbReference>
<keyword evidence="2" id="KW-1185">Reference proteome</keyword>
<evidence type="ECO:0008006" key="3">
    <source>
        <dbReference type="Google" id="ProtNLM"/>
    </source>
</evidence>
<accession>A0ABN3HE94</accession>
<gene>
    <name evidence="1" type="ORF">GCM10009855_16150</name>
</gene>